<dbReference type="GO" id="GO:0005524">
    <property type="term" value="F:ATP binding"/>
    <property type="evidence" value="ECO:0007669"/>
    <property type="project" value="InterPro"/>
</dbReference>
<dbReference type="PANTHER" id="PTHR43445:SF5">
    <property type="entry name" value="UDP-N-ACETYLMURAMATE--L-ALANYL-GAMMA-D-GLUTAMYL-MESO-2,6-DIAMINOHEPTANDIOATE LIGASE"/>
    <property type="match status" value="1"/>
</dbReference>
<dbReference type="AlphaFoldDB" id="A0A419S5Q4"/>
<evidence type="ECO:0000259" key="1">
    <source>
        <dbReference type="Pfam" id="PF01225"/>
    </source>
</evidence>
<dbReference type="Pfam" id="PF01225">
    <property type="entry name" value="Mur_ligase"/>
    <property type="match status" value="1"/>
</dbReference>
<dbReference type="InterPro" id="IPR013221">
    <property type="entry name" value="Mur_ligase_cen"/>
</dbReference>
<dbReference type="GO" id="GO:0016881">
    <property type="term" value="F:acid-amino acid ligase activity"/>
    <property type="evidence" value="ECO:0007669"/>
    <property type="project" value="InterPro"/>
</dbReference>
<dbReference type="Gene3D" id="3.90.190.20">
    <property type="entry name" value="Mur ligase, C-terminal domain"/>
    <property type="match status" value="1"/>
</dbReference>
<feature type="domain" description="Mur ligase central" evidence="2">
    <location>
        <begin position="108"/>
        <end position="284"/>
    </location>
</feature>
<dbReference type="SUPFAM" id="SSF51984">
    <property type="entry name" value="MurCD N-terminal domain"/>
    <property type="match status" value="1"/>
</dbReference>
<dbReference type="InterPro" id="IPR050061">
    <property type="entry name" value="MurCDEF_pg_biosynth"/>
</dbReference>
<dbReference type="Gene3D" id="3.40.1190.10">
    <property type="entry name" value="Mur-like, catalytic domain"/>
    <property type="match status" value="1"/>
</dbReference>
<dbReference type="InterPro" id="IPR000713">
    <property type="entry name" value="Mur_ligase_N"/>
</dbReference>
<dbReference type="SUPFAM" id="SSF53244">
    <property type="entry name" value="MurD-like peptide ligases, peptide-binding domain"/>
    <property type="match status" value="1"/>
</dbReference>
<dbReference type="PANTHER" id="PTHR43445">
    <property type="entry name" value="UDP-N-ACETYLMURAMATE--L-ALANINE LIGASE-RELATED"/>
    <property type="match status" value="1"/>
</dbReference>
<evidence type="ECO:0000313" key="4">
    <source>
        <dbReference type="Proteomes" id="UP000283433"/>
    </source>
</evidence>
<evidence type="ECO:0000259" key="2">
    <source>
        <dbReference type="Pfam" id="PF08245"/>
    </source>
</evidence>
<dbReference type="RefSeq" id="WP_120181673.1">
    <property type="nucleotide sequence ID" value="NZ_MBTA01000023.1"/>
</dbReference>
<dbReference type="Proteomes" id="UP000283433">
    <property type="component" value="Unassembled WGS sequence"/>
</dbReference>
<proteinExistence type="predicted"/>
<evidence type="ECO:0000313" key="3">
    <source>
        <dbReference type="EMBL" id="RKD16175.1"/>
    </source>
</evidence>
<dbReference type="EMBL" id="MBTA01000023">
    <property type="protein sequence ID" value="RKD16175.1"/>
    <property type="molecule type" value="Genomic_DNA"/>
</dbReference>
<dbReference type="SUPFAM" id="SSF53623">
    <property type="entry name" value="MurD-like peptide ligases, catalytic domain"/>
    <property type="match status" value="1"/>
</dbReference>
<name>A0A419S5Q4_9SPHI</name>
<feature type="domain" description="Mur ligase N-terminal catalytic" evidence="1">
    <location>
        <begin position="3"/>
        <end position="103"/>
    </location>
</feature>
<gene>
    <name evidence="3" type="ORF">BCY91_04660</name>
</gene>
<dbReference type="Pfam" id="PF08245">
    <property type="entry name" value="Mur_ligase_M"/>
    <property type="match status" value="1"/>
</dbReference>
<dbReference type="Gene3D" id="3.40.50.720">
    <property type="entry name" value="NAD(P)-binding Rossmann-like Domain"/>
    <property type="match status" value="1"/>
</dbReference>
<reference evidence="3 4" key="1">
    <citation type="submission" date="2016-07" db="EMBL/GenBank/DDBJ databases">
        <title>Genome of Pelobium manganitolerans.</title>
        <authorList>
            <person name="Wu S."/>
            <person name="Wang G."/>
        </authorList>
    </citation>
    <scope>NUCLEOTIDE SEQUENCE [LARGE SCALE GENOMIC DNA]</scope>
    <source>
        <strain evidence="3 4">YS-25</strain>
    </source>
</reference>
<organism evidence="3 4">
    <name type="scientific">Pelobium manganitolerans</name>
    <dbReference type="NCBI Taxonomy" id="1842495"/>
    <lineage>
        <taxon>Bacteria</taxon>
        <taxon>Pseudomonadati</taxon>
        <taxon>Bacteroidota</taxon>
        <taxon>Sphingobacteriia</taxon>
        <taxon>Sphingobacteriales</taxon>
        <taxon>Sphingobacteriaceae</taxon>
        <taxon>Pelobium</taxon>
    </lineage>
</organism>
<keyword evidence="4" id="KW-1185">Reference proteome</keyword>
<dbReference type="OrthoDB" id="9804126at2"/>
<accession>A0A419S5Q4</accession>
<dbReference type="InterPro" id="IPR036565">
    <property type="entry name" value="Mur-like_cat_sf"/>
</dbReference>
<sequence length="454" mass="51026">MRVHFIAIGGAAMHNLAIALHLKGYEVSGSDDAIYEPSRTRLAKHGLLPDADGWRPELLNDKIDAVILGMHARADNPELLKAQSLGLKIYSYPEYVYEQARNKKRVVIGGSHGKTTITSMILHVLNYYQKDFDYLVGAQIAGFENMVRLSDAPVIVIEGDEYLASPIDRRPKFHLYKAHVGVISGVAWDHINVFPTFDSYKAQFSKFIDTLERNGTLIYCAEDEVLKKIVAQHTSRNDVRKIPYETPLYEIREGKTYLVTAGKEVGLEVFGKHNLQNLTAARLVCAQLDVSEEDFYAAIASFSGAAKRLEKLGETAHKAVFKDFAHSPSKLKATVEAVKSQYPQRSLIACIELHTFSSLNENFLNEYSGTFNGADFAVVYIDQKTFEQKKLKPFNGEDVMKAFGNKNLLFYDNPEKLKRYIESFEISDCNLLMMSSGTFGSIDLVTLANSFLYR</sequence>
<protein>
    <submittedName>
        <fullName evidence="3">Peptidoglycan synthetase</fullName>
    </submittedName>
</protein>
<comment type="caution">
    <text evidence="3">The sequence shown here is derived from an EMBL/GenBank/DDBJ whole genome shotgun (WGS) entry which is preliminary data.</text>
</comment>
<dbReference type="InterPro" id="IPR036615">
    <property type="entry name" value="Mur_ligase_C_dom_sf"/>
</dbReference>